<keyword evidence="5 6" id="KW-0676">Redox-active center</keyword>
<dbReference type="InterPro" id="IPR013766">
    <property type="entry name" value="Thioredoxin_domain"/>
</dbReference>
<evidence type="ECO:0000256" key="3">
    <source>
        <dbReference type="ARBA" id="ARBA00023002"/>
    </source>
</evidence>
<evidence type="ECO:0000259" key="7">
    <source>
        <dbReference type="PROSITE" id="PS51352"/>
    </source>
</evidence>
<proteinExistence type="inferred from homology"/>
<evidence type="ECO:0000313" key="8">
    <source>
        <dbReference type="EMBL" id="BDG61028.1"/>
    </source>
</evidence>
<feature type="disulfide bond" description="Redox-active" evidence="6">
    <location>
        <begin position="64"/>
        <end position="98"/>
    </location>
</feature>
<comment type="similarity">
    <text evidence="6">Belongs to the peroxiredoxin family. Tpx subfamily.</text>
</comment>
<dbReference type="PROSITE" id="PS01265">
    <property type="entry name" value="TPX"/>
    <property type="match status" value="1"/>
</dbReference>
<dbReference type="KEGG" id="cmic:caldi_21180"/>
<dbReference type="EC" id="1.11.1.24" evidence="6"/>
<evidence type="ECO:0000256" key="1">
    <source>
        <dbReference type="ARBA" id="ARBA00022559"/>
    </source>
</evidence>
<evidence type="ECO:0000256" key="6">
    <source>
        <dbReference type="HAMAP-Rule" id="MF_00269"/>
    </source>
</evidence>
<comment type="subunit">
    <text evidence="6">Homodimer.</text>
</comment>
<keyword evidence="9" id="KW-1185">Reference proteome</keyword>
<evidence type="ECO:0000256" key="4">
    <source>
        <dbReference type="ARBA" id="ARBA00023157"/>
    </source>
</evidence>
<keyword evidence="2 6" id="KW-0049">Antioxidant</keyword>
<dbReference type="Proteomes" id="UP001163687">
    <property type="component" value="Chromosome"/>
</dbReference>
<accession>A0AA35CMC5</accession>
<dbReference type="InterPro" id="IPR002065">
    <property type="entry name" value="TPX"/>
</dbReference>
<keyword evidence="1 6" id="KW-0575">Peroxidase</keyword>
<dbReference type="Gene3D" id="3.40.30.10">
    <property type="entry name" value="Glutaredoxin"/>
    <property type="match status" value="1"/>
</dbReference>
<comment type="miscellaneous">
    <text evidence="6">The active site is a conserved redox-active cysteine residue, the peroxidatic cysteine (C(P)), which makes the nucleophilic attack on the peroxide substrate. The peroxide oxidizes the C(P)-SH to cysteine sulfenic acid (C(P)-SOH), which then reacts with another cysteine residue, the resolving cysteine (C(R)), to form a disulfide bridge. The disulfide is subsequently reduced by an appropriate electron donor to complete the catalytic cycle. In this atypical 2-Cys peroxiredoxin, C(R) is present in the same subunit to form an intramolecular disulfide. The disulfide is subsequently reduced by thioredoxin.</text>
</comment>
<dbReference type="AlphaFoldDB" id="A0AA35CMC5"/>
<dbReference type="InterPro" id="IPR036249">
    <property type="entry name" value="Thioredoxin-like_sf"/>
</dbReference>
<keyword evidence="3 6" id="KW-0560">Oxidoreductase</keyword>
<dbReference type="RefSeq" id="WP_264841709.1">
    <property type="nucleotide sequence ID" value="NZ_AP025628.1"/>
</dbReference>
<feature type="active site" description="Cysteine sulfenic acid (-SOH) intermediate" evidence="6">
    <location>
        <position position="64"/>
    </location>
</feature>
<dbReference type="Pfam" id="PF08534">
    <property type="entry name" value="Redoxin"/>
    <property type="match status" value="1"/>
</dbReference>
<dbReference type="InterPro" id="IPR018219">
    <property type="entry name" value="Tpx_CS"/>
</dbReference>
<feature type="domain" description="Thioredoxin" evidence="7">
    <location>
        <begin position="22"/>
        <end position="168"/>
    </location>
</feature>
<evidence type="ECO:0000256" key="5">
    <source>
        <dbReference type="ARBA" id="ARBA00023284"/>
    </source>
</evidence>
<protein>
    <recommendedName>
        <fullName evidence="6">Thiol peroxidase</fullName>
        <shortName evidence="6">Tpx</shortName>
        <ecNumber evidence="6">1.11.1.24</ecNumber>
    </recommendedName>
    <alternativeName>
        <fullName evidence="6">Peroxiredoxin tpx</fullName>
        <shortName evidence="6">Prx</shortName>
    </alternativeName>
    <alternativeName>
        <fullName evidence="6">Thioredoxin peroxidase</fullName>
    </alternativeName>
    <alternativeName>
        <fullName evidence="6">Thioredoxin-dependent peroxiredoxin</fullName>
    </alternativeName>
</protein>
<evidence type="ECO:0000313" key="9">
    <source>
        <dbReference type="Proteomes" id="UP001163687"/>
    </source>
</evidence>
<dbReference type="PANTHER" id="PTHR43110:SF1">
    <property type="entry name" value="THIOL PEROXIDASE"/>
    <property type="match status" value="1"/>
</dbReference>
<dbReference type="PANTHER" id="PTHR43110">
    <property type="entry name" value="THIOL PEROXIDASE"/>
    <property type="match status" value="1"/>
</dbReference>
<dbReference type="InterPro" id="IPR050455">
    <property type="entry name" value="Tpx_Peroxidase_subfamily"/>
</dbReference>
<dbReference type="CDD" id="cd03014">
    <property type="entry name" value="PRX_Atyp2cys"/>
    <property type="match status" value="1"/>
</dbReference>
<gene>
    <name evidence="6 8" type="primary">tpx</name>
    <name evidence="8" type="ORF">caldi_21180</name>
</gene>
<organism evidence="8 9">
    <name type="scientific">Caldinitratiruptor microaerophilus</name>
    <dbReference type="NCBI Taxonomy" id="671077"/>
    <lineage>
        <taxon>Bacteria</taxon>
        <taxon>Bacillati</taxon>
        <taxon>Bacillota</taxon>
        <taxon>Clostridia</taxon>
        <taxon>Eubacteriales</taxon>
        <taxon>Symbiobacteriaceae</taxon>
        <taxon>Caldinitratiruptor</taxon>
    </lineage>
</organism>
<name>A0AA35CMC5_9FIRM</name>
<dbReference type="PROSITE" id="PS51352">
    <property type="entry name" value="THIOREDOXIN_2"/>
    <property type="match status" value="1"/>
</dbReference>
<keyword evidence="4 6" id="KW-1015">Disulfide bond</keyword>
<sequence length="174" mass="18440">MVERTGVVSFGGKPVTLIGPEIKVGDTAPDFTALGTDLKPVSLKDFAGKPLILASVPSLDTGVCDAETRRFNEEATGLPGVTILTISMDLPFAQKRWCGAAGVERVITLSDHRDASFGQAYGVLVKELRLLARAVFVVDASGKVTYVEYVPDAHNHPNYEAAIAAARQAAARVS</sequence>
<reference evidence="8" key="1">
    <citation type="submission" date="2022-03" db="EMBL/GenBank/DDBJ databases">
        <title>Complete genome sequence of Caldinitratiruptor microaerophilus.</title>
        <authorList>
            <person name="Mukaiyama R."/>
            <person name="Nishiyama T."/>
            <person name="Ueda K."/>
        </authorList>
    </citation>
    <scope>NUCLEOTIDE SEQUENCE</scope>
    <source>
        <strain evidence="8">JCM 16183</strain>
    </source>
</reference>
<dbReference type="NCBIfam" id="NF001808">
    <property type="entry name" value="PRK00522.1"/>
    <property type="match status" value="1"/>
</dbReference>
<dbReference type="EMBL" id="AP025628">
    <property type="protein sequence ID" value="BDG61028.1"/>
    <property type="molecule type" value="Genomic_DNA"/>
</dbReference>
<dbReference type="HAMAP" id="MF_00269">
    <property type="entry name" value="Tpx"/>
    <property type="match status" value="1"/>
</dbReference>
<comment type="function">
    <text evidence="6">Thiol-specific peroxidase that catalyzes the reduction of hydrogen peroxide and organic hydroperoxides to water and alcohols, respectively. Plays a role in cell protection against oxidative stress by detoxifying peroxides.</text>
</comment>
<evidence type="ECO:0000256" key="2">
    <source>
        <dbReference type="ARBA" id="ARBA00022862"/>
    </source>
</evidence>
<dbReference type="InterPro" id="IPR013740">
    <property type="entry name" value="Redoxin"/>
</dbReference>
<dbReference type="GO" id="GO:0008379">
    <property type="term" value="F:thioredoxin peroxidase activity"/>
    <property type="evidence" value="ECO:0007669"/>
    <property type="project" value="UniProtKB-UniRule"/>
</dbReference>
<dbReference type="SUPFAM" id="SSF52833">
    <property type="entry name" value="Thioredoxin-like"/>
    <property type="match status" value="1"/>
</dbReference>
<comment type="catalytic activity">
    <reaction evidence="6">
        <text>a hydroperoxide + [thioredoxin]-dithiol = an alcohol + [thioredoxin]-disulfide + H2O</text>
        <dbReference type="Rhea" id="RHEA:62620"/>
        <dbReference type="Rhea" id="RHEA-COMP:10698"/>
        <dbReference type="Rhea" id="RHEA-COMP:10700"/>
        <dbReference type="ChEBI" id="CHEBI:15377"/>
        <dbReference type="ChEBI" id="CHEBI:29950"/>
        <dbReference type="ChEBI" id="CHEBI:30879"/>
        <dbReference type="ChEBI" id="CHEBI:35924"/>
        <dbReference type="ChEBI" id="CHEBI:50058"/>
        <dbReference type="EC" id="1.11.1.24"/>
    </reaction>
</comment>